<dbReference type="Proteomes" id="UP000001646">
    <property type="component" value="Unplaced"/>
</dbReference>
<dbReference type="eggNOG" id="KOG1187">
    <property type="taxonomic scope" value="Eukaryota"/>
</dbReference>
<keyword evidence="9" id="KW-1185">Reference proteome</keyword>
<dbReference type="Gene3D" id="3.30.200.20">
    <property type="entry name" value="Phosphorylase Kinase, domain 1"/>
    <property type="match status" value="1"/>
</dbReference>
<comment type="function">
    <text evidence="1">Binds to the IL-1 type I receptor following IL-1 engagement, triggering intracellular signaling cascades leading to transcriptional up-regulation and mRNA stabilization.</text>
</comment>
<dbReference type="GO" id="GO:0031663">
    <property type="term" value="P:lipopolysaccharide-mediated signaling pathway"/>
    <property type="evidence" value="ECO:0000318"/>
    <property type="project" value="GO_Central"/>
</dbReference>
<dbReference type="GO" id="GO:0043123">
    <property type="term" value="P:positive regulation of canonical NF-kappaB signal transduction"/>
    <property type="evidence" value="ECO:0000318"/>
    <property type="project" value="GO_Central"/>
</dbReference>
<evidence type="ECO:0000256" key="5">
    <source>
        <dbReference type="ARBA" id="ARBA00022840"/>
    </source>
</evidence>
<dbReference type="STRING" id="28377.ENSACAP00000014667"/>
<dbReference type="CDD" id="cd14157">
    <property type="entry name" value="STKc_IRAK2"/>
    <property type="match status" value="1"/>
</dbReference>
<keyword evidence="5" id="KW-0067">ATP-binding</keyword>
<comment type="similarity">
    <text evidence="2">Belongs to the protein kinase superfamily. TKL Ser/Thr protein kinase family. Pelle subfamily.</text>
</comment>
<dbReference type="GO" id="GO:0005886">
    <property type="term" value="C:plasma membrane"/>
    <property type="evidence" value="ECO:0000318"/>
    <property type="project" value="GO_Central"/>
</dbReference>
<dbReference type="PANTHER" id="PTHR27001:SF934">
    <property type="entry name" value="INTERLEUKIN-1 RECEPTOR-ASSOCIATED KINASE-LIKE 2"/>
    <property type="match status" value="1"/>
</dbReference>
<reference evidence="8" key="1">
    <citation type="submission" date="2009-12" db="EMBL/GenBank/DDBJ databases">
        <title>The Genome Sequence of Anolis carolinensis (Green Anole Lizard).</title>
        <authorList>
            <consortium name="The Genome Sequencing Platform"/>
            <person name="Di Palma F."/>
            <person name="Alfoldi J."/>
            <person name="Heiman D."/>
            <person name="Young S."/>
            <person name="Grabherr M."/>
            <person name="Johnson J."/>
            <person name="Lander E.S."/>
            <person name="Lindblad-Toh K."/>
        </authorList>
    </citation>
    <scope>NUCLEOTIDE SEQUENCE [LARGE SCALE GENOMIC DNA]</scope>
    <source>
        <strain evidence="8">JBL SC #1</strain>
    </source>
</reference>
<dbReference type="FunFam" id="1.10.533.10:FF:000030">
    <property type="entry name" value="Interleukin-1 receptor-associated kinase-like 2"/>
    <property type="match status" value="1"/>
</dbReference>
<evidence type="ECO:0000256" key="2">
    <source>
        <dbReference type="ARBA" id="ARBA00008718"/>
    </source>
</evidence>
<dbReference type="SUPFAM" id="SSF47986">
    <property type="entry name" value="DEATH domain"/>
    <property type="match status" value="1"/>
</dbReference>
<dbReference type="Pfam" id="PF00531">
    <property type="entry name" value="Death"/>
    <property type="match status" value="1"/>
</dbReference>
<dbReference type="PROSITE" id="PS50011">
    <property type="entry name" value="PROTEIN_KINASE_DOM"/>
    <property type="match status" value="1"/>
</dbReference>
<dbReference type="HOGENOM" id="CLU_000288_173_1_1"/>
<accession>H9GLP3</accession>
<dbReference type="GO" id="GO:0034142">
    <property type="term" value="P:toll-like receptor 4 signaling pathway"/>
    <property type="evidence" value="ECO:0007669"/>
    <property type="project" value="Ensembl"/>
</dbReference>
<name>H9GLP3_ANOCA</name>
<dbReference type="OrthoDB" id="4062651at2759"/>
<dbReference type="GO" id="GO:0046982">
    <property type="term" value="F:protein heterodimerization activity"/>
    <property type="evidence" value="ECO:0007669"/>
    <property type="project" value="Ensembl"/>
</dbReference>
<dbReference type="InterPro" id="IPR011029">
    <property type="entry name" value="DEATH-like_dom_sf"/>
</dbReference>
<evidence type="ECO:0000256" key="4">
    <source>
        <dbReference type="ARBA" id="ARBA00022741"/>
    </source>
</evidence>
<dbReference type="GeneTree" id="ENSGT00940000159835"/>
<dbReference type="FunFam" id="1.10.510.10:FF:000586">
    <property type="entry name" value="Interleukin-1 receptor-associated kinase-like 2"/>
    <property type="match status" value="1"/>
</dbReference>
<dbReference type="InterPro" id="IPR000719">
    <property type="entry name" value="Prot_kinase_dom"/>
</dbReference>
<evidence type="ECO:0000256" key="3">
    <source>
        <dbReference type="ARBA" id="ARBA00022012"/>
    </source>
</evidence>
<proteinExistence type="inferred from homology"/>
<dbReference type="GO" id="GO:0007249">
    <property type="term" value="P:canonical NF-kappaB signal transduction"/>
    <property type="evidence" value="ECO:0007669"/>
    <property type="project" value="Ensembl"/>
</dbReference>
<keyword evidence="4" id="KW-0547">Nucleotide-binding</keyword>
<dbReference type="GO" id="GO:0005634">
    <property type="term" value="C:nucleus"/>
    <property type="evidence" value="ECO:0000318"/>
    <property type="project" value="GO_Central"/>
</dbReference>
<dbReference type="GO" id="GO:0001959">
    <property type="term" value="P:regulation of cytokine-mediated signaling pathway"/>
    <property type="evidence" value="ECO:0007669"/>
    <property type="project" value="Ensembl"/>
</dbReference>
<reference evidence="8" key="2">
    <citation type="submission" date="2025-08" db="UniProtKB">
        <authorList>
            <consortium name="Ensembl"/>
        </authorList>
    </citation>
    <scope>IDENTIFICATION</scope>
</reference>
<dbReference type="SUPFAM" id="SSF56112">
    <property type="entry name" value="Protein kinase-like (PK-like)"/>
    <property type="match status" value="1"/>
</dbReference>
<feature type="domain" description="Protein kinase" evidence="7">
    <location>
        <begin position="218"/>
        <end position="478"/>
    </location>
</feature>
<evidence type="ECO:0000313" key="8">
    <source>
        <dbReference type="Ensembl" id="ENSACAP00000014667.3"/>
    </source>
</evidence>
<evidence type="ECO:0000259" key="7">
    <source>
        <dbReference type="PROSITE" id="PS50011"/>
    </source>
</evidence>
<dbReference type="GO" id="GO:0005524">
    <property type="term" value="F:ATP binding"/>
    <property type="evidence" value="ECO:0007669"/>
    <property type="project" value="UniProtKB-KW"/>
</dbReference>
<dbReference type="GO" id="GO:0043124">
    <property type="term" value="P:negative regulation of canonical NF-kappaB signal transduction"/>
    <property type="evidence" value="ECO:0007669"/>
    <property type="project" value="Ensembl"/>
</dbReference>
<dbReference type="GO" id="GO:0042803">
    <property type="term" value="F:protein homodimerization activity"/>
    <property type="evidence" value="ECO:0007669"/>
    <property type="project" value="Ensembl"/>
</dbReference>
<dbReference type="Pfam" id="PF00069">
    <property type="entry name" value="Pkinase"/>
    <property type="match status" value="1"/>
</dbReference>
<dbReference type="GO" id="GO:0008063">
    <property type="term" value="P:Toll signaling pathway"/>
    <property type="evidence" value="ECO:0000318"/>
    <property type="project" value="GO_Central"/>
</dbReference>
<dbReference type="GO" id="GO:0038061">
    <property type="term" value="P:non-canonical NF-kappaB signal transduction"/>
    <property type="evidence" value="ECO:0007669"/>
    <property type="project" value="Ensembl"/>
</dbReference>
<dbReference type="GO" id="GO:0070498">
    <property type="term" value="P:interleukin-1-mediated signaling pathway"/>
    <property type="evidence" value="ECO:0000318"/>
    <property type="project" value="GO_Central"/>
</dbReference>
<dbReference type="GO" id="GO:0035591">
    <property type="term" value="F:signaling adaptor activity"/>
    <property type="evidence" value="ECO:0007669"/>
    <property type="project" value="Ensembl"/>
</dbReference>
<dbReference type="GO" id="GO:0004672">
    <property type="term" value="F:protein kinase activity"/>
    <property type="evidence" value="ECO:0007669"/>
    <property type="project" value="InterPro"/>
</dbReference>
<dbReference type="AlphaFoldDB" id="H9GLP3"/>
<dbReference type="InterPro" id="IPR000488">
    <property type="entry name" value="Death_dom"/>
</dbReference>
<dbReference type="Ensembl" id="ENSACAT00000014964.4">
    <property type="protein sequence ID" value="ENSACAP00000014667.3"/>
    <property type="gene ID" value="ENSACAG00000014931.4"/>
</dbReference>
<dbReference type="Gene3D" id="1.10.533.10">
    <property type="entry name" value="Death Domain, Fas"/>
    <property type="match status" value="1"/>
</dbReference>
<evidence type="ECO:0000313" key="9">
    <source>
        <dbReference type="Proteomes" id="UP000001646"/>
    </source>
</evidence>
<dbReference type="Gene3D" id="1.10.510.10">
    <property type="entry name" value="Transferase(Phosphotransferase) domain 1"/>
    <property type="match status" value="1"/>
</dbReference>
<dbReference type="FunFam" id="3.30.200.20:FF:000412">
    <property type="entry name" value="interleukin-1 receptor-associated kinase-like 2"/>
    <property type="match status" value="1"/>
</dbReference>
<dbReference type="CTD" id="3656"/>
<dbReference type="Bgee" id="ENSACAG00000014931">
    <property type="expression patterns" value="Expressed in lung and 12 other cell types or tissues"/>
</dbReference>
<dbReference type="PANTHER" id="PTHR27001">
    <property type="entry name" value="OS01G0253100 PROTEIN"/>
    <property type="match status" value="1"/>
</dbReference>
<dbReference type="InterPro" id="IPR011009">
    <property type="entry name" value="Kinase-like_dom_sf"/>
</dbReference>
<dbReference type="GO" id="GO:0035556">
    <property type="term" value="P:intracellular signal transduction"/>
    <property type="evidence" value="ECO:0000318"/>
    <property type="project" value="GO_Central"/>
</dbReference>
<gene>
    <name evidence="8" type="primary">IRAK2</name>
</gene>
<dbReference type="GeneID" id="100560723"/>
<organism evidence="8 9">
    <name type="scientific">Anolis carolinensis</name>
    <name type="common">Green anole</name>
    <name type="synonym">American chameleon</name>
    <dbReference type="NCBI Taxonomy" id="28377"/>
    <lineage>
        <taxon>Eukaryota</taxon>
        <taxon>Metazoa</taxon>
        <taxon>Chordata</taxon>
        <taxon>Craniata</taxon>
        <taxon>Vertebrata</taxon>
        <taxon>Euteleostomi</taxon>
        <taxon>Lepidosauria</taxon>
        <taxon>Squamata</taxon>
        <taxon>Bifurcata</taxon>
        <taxon>Unidentata</taxon>
        <taxon>Episquamata</taxon>
        <taxon>Toxicofera</taxon>
        <taxon>Iguania</taxon>
        <taxon>Dactyloidae</taxon>
        <taxon>Anolis</taxon>
    </lineage>
</organism>
<sequence length="692" mass="78078">MPVAKGGGEGMEPHEYIHGIPAWVLKDFCQKMDCLHDYDWMRFASHVITDQTELRKIKCMEKAGISRTRELMWWWGVRLATVQELLDLLQELQLYRAAQVIANWKSISLAHDSVKPPQQENLSLYPNGNKLKQLPNEPEGQASLYTDPVFKRDGNIHPLSPPPTSMDLPHSLHSIPPDLSNRKLCSASVPQEEIAPHLPKSESLLWSPSEVETATNGFSRESQISEGIFAVTYKGWRDNALYVVKKLKEDQTERFFRTEVQICFRCHHPNILQLLGFSVESVSPCLIYPYMPNGSLMDRLQCQGGSESLTWTQRIKISLGLIQAIQHLHRFGILHGNVKSSNVLLDADFVPQLGHSGLRLHPIEKKTDRAMMKTKVLQVSLAYFPEDFVRHGQLTEKVDIFGCGIVLAEILTGMKAMDEERYPVFLKDVLLEEIQAAKKLSSSKERTFEQVAAMEIYHKYQDKQAAGLPETAGVHLAMAACVCLRKKNADLAEVKEIVEMAHRQMQHQKMTQGSSCFGPSINIPEETNDEPASSFIDGFPVNSNYERNSVSLNCNDLLPPLTRATVPETYSMQMLHVPCESDESSNFFWDPMEDADCQLQRRSHQHLENTSLAGPLPSDLECNNNFTTENTNFGQSMKLQEEAVSSSTAPGCSSQAEAKEIKINSAKKKLVEQILLYEENKINSYELFDSSV</sequence>
<reference evidence="8" key="3">
    <citation type="submission" date="2025-09" db="UniProtKB">
        <authorList>
            <consortium name="Ensembl"/>
        </authorList>
    </citation>
    <scope>IDENTIFICATION</scope>
</reference>
<protein>
    <recommendedName>
        <fullName evidence="3">Interleukin-1 receptor-associated kinase-like 2</fullName>
    </recommendedName>
</protein>
<evidence type="ECO:0000256" key="6">
    <source>
        <dbReference type="ARBA" id="ARBA00025971"/>
    </source>
</evidence>
<dbReference type="InParanoid" id="H9GLP3"/>
<dbReference type="GO" id="GO:0005737">
    <property type="term" value="C:cytoplasm"/>
    <property type="evidence" value="ECO:0000318"/>
    <property type="project" value="GO_Central"/>
</dbReference>
<comment type="subunit">
    <text evidence="6">Interacts with MYD88. IL-1 stimulation leads to the formation of a signaling complex which dissociates from the IL-1 receptor following the binding of PELI1.</text>
</comment>
<evidence type="ECO:0000256" key="1">
    <source>
        <dbReference type="ARBA" id="ARBA00002102"/>
    </source>
</evidence>